<reference evidence="1 2" key="1">
    <citation type="journal article" date="2017" name="Genome Biol. Evol.">
        <title>Phytophthora megakarya and P. palmivora, closely related causal agents of cacao black pod rot, underwent increases in genome sizes and gene numbers by different mechanisms.</title>
        <authorList>
            <person name="Ali S.S."/>
            <person name="Shao J."/>
            <person name="Lary D.J."/>
            <person name="Kronmiller B."/>
            <person name="Shen D."/>
            <person name="Strem M.D."/>
            <person name="Amoako-Attah I."/>
            <person name="Akrofi A.Y."/>
            <person name="Begoude B.A."/>
            <person name="Ten Hoopen G.M."/>
            <person name="Coulibaly K."/>
            <person name="Kebe B.I."/>
            <person name="Melnick R.L."/>
            <person name="Guiltinan M.J."/>
            <person name="Tyler B.M."/>
            <person name="Meinhardt L.W."/>
            <person name="Bailey B.A."/>
        </authorList>
    </citation>
    <scope>NUCLEOTIDE SEQUENCE [LARGE SCALE GENOMIC DNA]</scope>
    <source>
        <strain evidence="2">sbr112.9</strain>
    </source>
</reference>
<evidence type="ECO:0000313" key="1">
    <source>
        <dbReference type="EMBL" id="POM69908.1"/>
    </source>
</evidence>
<comment type="caution">
    <text evidence="1">The sequence shown here is derived from an EMBL/GenBank/DDBJ whole genome shotgun (WGS) entry which is preliminary data.</text>
</comment>
<accession>A0A2P4XWI2</accession>
<dbReference type="AlphaFoldDB" id="A0A2P4XWI2"/>
<proteinExistence type="predicted"/>
<dbReference type="OrthoDB" id="125058at2759"/>
<dbReference type="Proteomes" id="UP000237271">
    <property type="component" value="Unassembled WGS sequence"/>
</dbReference>
<name>A0A2P4XWI2_9STRA</name>
<evidence type="ECO:0000313" key="2">
    <source>
        <dbReference type="Proteomes" id="UP000237271"/>
    </source>
</evidence>
<keyword evidence="2" id="KW-1185">Reference proteome</keyword>
<dbReference type="EMBL" id="NCKW01007783">
    <property type="protein sequence ID" value="POM69908.1"/>
    <property type="molecule type" value="Genomic_DNA"/>
</dbReference>
<sequence>MARKWFQLVSEDGNALTSATSVVVDIEDVAALRHAVKKEFSDSHLAGIAAADLTVFENRAKYDAKEPLTSGSSIEAFGPSENEALIVVVRDADDEDEVTSSEYKPFYLSLLQYFMPDERNSGRVENKLSNAIKGAYPTSPHKEPEEADEEEAQALKMVAIFVVAKEPEEADEEEVHALKMVAIFVVVVISIHTE</sequence>
<organism evidence="1 2">
    <name type="scientific">Phytophthora palmivora</name>
    <dbReference type="NCBI Taxonomy" id="4796"/>
    <lineage>
        <taxon>Eukaryota</taxon>
        <taxon>Sar</taxon>
        <taxon>Stramenopiles</taxon>
        <taxon>Oomycota</taxon>
        <taxon>Peronosporomycetes</taxon>
        <taxon>Peronosporales</taxon>
        <taxon>Peronosporaceae</taxon>
        <taxon>Phytophthora</taxon>
    </lineage>
</organism>
<gene>
    <name evidence="1" type="ORF">PHPALM_13762</name>
</gene>
<protein>
    <submittedName>
        <fullName evidence="1">Crinkler (CRN) family protein</fullName>
    </submittedName>
</protein>